<gene>
    <name evidence="2" type="ORF">D5R40_28665</name>
</gene>
<reference evidence="2 3" key="1">
    <citation type="journal article" date="2018" name="ACS Chem. Biol.">
        <title>Ketoreductase domain dysfunction expands chemodiversity: malyngamide biosynthesis in the cyanobacterium Okeania hirsuta.</title>
        <authorList>
            <person name="Moss N.A."/>
            <person name="Leao T."/>
            <person name="Rankin M."/>
            <person name="McCullough T.M."/>
            <person name="Qu P."/>
            <person name="Korobeynikov A."/>
            <person name="Smith J.L."/>
            <person name="Gerwick L."/>
            <person name="Gerwick W.H."/>
        </authorList>
    </citation>
    <scope>NUCLEOTIDE SEQUENCE [LARGE SCALE GENOMIC DNA]</scope>
    <source>
        <strain evidence="2 3">PAB10Feb10-1</strain>
    </source>
</reference>
<sequence length="72" mass="8257">MAQLYENGEAIDLDPIISSTQIKEIVGTLKYLEQPYKLKDIYERFDGLFSYTQIHFALAHHRKVQKDGIGAS</sequence>
<comment type="caution">
    <text evidence="2">The sequence shown here is derived from an EMBL/GenBank/DDBJ whole genome shotgun (WGS) entry which is preliminary data.</text>
</comment>
<dbReference type="EMBL" id="RCBY01000284">
    <property type="protein sequence ID" value="RQH26055.1"/>
    <property type="molecule type" value="Genomic_DNA"/>
</dbReference>
<protein>
    <recommendedName>
        <fullName evidence="1">Helicase Helix-turn-helix domain-containing protein</fullName>
    </recommendedName>
</protein>
<name>A0A3N6P1M1_9CYAN</name>
<feature type="domain" description="Helicase Helix-turn-helix" evidence="1">
    <location>
        <begin position="2"/>
        <end position="58"/>
    </location>
</feature>
<keyword evidence="3" id="KW-1185">Reference proteome</keyword>
<organism evidence="2 3">
    <name type="scientific">Okeania hirsuta</name>
    <dbReference type="NCBI Taxonomy" id="1458930"/>
    <lineage>
        <taxon>Bacteria</taxon>
        <taxon>Bacillati</taxon>
        <taxon>Cyanobacteriota</taxon>
        <taxon>Cyanophyceae</taxon>
        <taxon>Oscillatoriophycideae</taxon>
        <taxon>Oscillatoriales</taxon>
        <taxon>Microcoleaceae</taxon>
        <taxon>Okeania</taxon>
    </lineage>
</organism>
<evidence type="ECO:0000259" key="1">
    <source>
        <dbReference type="Pfam" id="PF14493"/>
    </source>
</evidence>
<dbReference type="Pfam" id="PF14493">
    <property type="entry name" value="HTH_40"/>
    <property type="match status" value="1"/>
</dbReference>
<dbReference type="AlphaFoldDB" id="A0A3N6P1M1"/>
<accession>A0A3N6P1M1</accession>
<evidence type="ECO:0000313" key="3">
    <source>
        <dbReference type="Proteomes" id="UP000269154"/>
    </source>
</evidence>
<proteinExistence type="predicted"/>
<dbReference type="Proteomes" id="UP000269154">
    <property type="component" value="Unassembled WGS sequence"/>
</dbReference>
<evidence type="ECO:0000313" key="2">
    <source>
        <dbReference type="EMBL" id="RQH26055.1"/>
    </source>
</evidence>
<dbReference type="InterPro" id="IPR029491">
    <property type="entry name" value="Helicase_HTH"/>
</dbReference>